<evidence type="ECO:0000259" key="7">
    <source>
        <dbReference type="PROSITE" id="PS51671"/>
    </source>
</evidence>
<protein>
    <recommendedName>
        <fullName evidence="3">threonine ammonia-lyase</fullName>
        <ecNumber evidence="3">4.3.1.19</ecNumber>
    </recommendedName>
</protein>
<dbReference type="InterPro" id="IPR002912">
    <property type="entry name" value="ACT_dom"/>
</dbReference>
<dbReference type="GO" id="GO:0004794">
    <property type="term" value="F:threonine deaminase activity"/>
    <property type="evidence" value="ECO:0007669"/>
    <property type="project" value="UniProtKB-EC"/>
</dbReference>
<dbReference type="Pfam" id="PF00291">
    <property type="entry name" value="PALP"/>
    <property type="match status" value="1"/>
</dbReference>
<feature type="region of interest" description="Disordered" evidence="6">
    <location>
        <begin position="1"/>
        <end position="36"/>
    </location>
</feature>
<comment type="cofactor">
    <cofactor evidence="1">
        <name>pyridoxal 5'-phosphate</name>
        <dbReference type="ChEBI" id="CHEBI:597326"/>
    </cofactor>
</comment>
<evidence type="ECO:0000256" key="2">
    <source>
        <dbReference type="ARBA" id="ARBA00010869"/>
    </source>
</evidence>
<dbReference type="InterPro" id="IPR001926">
    <property type="entry name" value="TrpB-like_PALP"/>
</dbReference>
<dbReference type="GO" id="GO:0006565">
    <property type="term" value="P:L-serine catabolic process"/>
    <property type="evidence" value="ECO:0007669"/>
    <property type="project" value="TreeGrafter"/>
</dbReference>
<dbReference type="InterPro" id="IPR045865">
    <property type="entry name" value="ACT-like_dom_sf"/>
</dbReference>
<evidence type="ECO:0000256" key="3">
    <source>
        <dbReference type="ARBA" id="ARBA00012096"/>
    </source>
</evidence>
<dbReference type="PANTHER" id="PTHR48078">
    <property type="entry name" value="THREONINE DEHYDRATASE, MITOCHONDRIAL-RELATED"/>
    <property type="match status" value="1"/>
</dbReference>
<dbReference type="InterPro" id="IPR044561">
    <property type="entry name" value="ACT_ThrD-II-like"/>
</dbReference>
<dbReference type="CDD" id="cd04886">
    <property type="entry name" value="ACT_ThrD-II-like"/>
    <property type="match status" value="1"/>
</dbReference>
<keyword evidence="9" id="KW-1185">Reference proteome</keyword>
<dbReference type="SUPFAM" id="SSF53686">
    <property type="entry name" value="Tryptophan synthase beta subunit-like PLP-dependent enzymes"/>
    <property type="match status" value="1"/>
</dbReference>
<evidence type="ECO:0000256" key="4">
    <source>
        <dbReference type="ARBA" id="ARBA00022898"/>
    </source>
</evidence>
<dbReference type="SUPFAM" id="SSF55021">
    <property type="entry name" value="ACT-like"/>
    <property type="match status" value="1"/>
</dbReference>
<evidence type="ECO:0000256" key="6">
    <source>
        <dbReference type="SAM" id="MobiDB-lite"/>
    </source>
</evidence>
<dbReference type="CDD" id="cd01562">
    <property type="entry name" value="Thr-dehyd"/>
    <property type="match status" value="1"/>
</dbReference>
<dbReference type="AlphaFoldDB" id="A0A1H3EQW7"/>
<proteinExistence type="inferred from homology"/>
<dbReference type="Proteomes" id="UP000199079">
    <property type="component" value="Unassembled WGS sequence"/>
</dbReference>
<dbReference type="EMBL" id="FNPC01000001">
    <property type="protein sequence ID" value="SDX80947.1"/>
    <property type="molecule type" value="Genomic_DNA"/>
</dbReference>
<dbReference type="PROSITE" id="PS51671">
    <property type="entry name" value="ACT"/>
    <property type="match status" value="1"/>
</dbReference>
<evidence type="ECO:0000313" key="8">
    <source>
        <dbReference type="EMBL" id="SDX80947.1"/>
    </source>
</evidence>
<dbReference type="PANTHER" id="PTHR48078:SF6">
    <property type="entry name" value="L-THREONINE DEHYDRATASE CATABOLIC TDCB"/>
    <property type="match status" value="1"/>
</dbReference>
<feature type="domain" description="ACT" evidence="7">
    <location>
        <begin position="370"/>
        <end position="451"/>
    </location>
</feature>
<dbReference type="GO" id="GO:0003941">
    <property type="term" value="F:L-serine ammonia-lyase activity"/>
    <property type="evidence" value="ECO:0007669"/>
    <property type="project" value="TreeGrafter"/>
</dbReference>
<dbReference type="GO" id="GO:0006567">
    <property type="term" value="P:L-threonine catabolic process"/>
    <property type="evidence" value="ECO:0007669"/>
    <property type="project" value="InterPro"/>
</dbReference>
<name>A0A1H3EQW7_9EURY</name>
<comment type="similarity">
    <text evidence="2">Belongs to the serine/threonine dehydratase family.</text>
</comment>
<organism evidence="8 9">
    <name type="scientific">Halopenitus persicus</name>
    <dbReference type="NCBI Taxonomy" id="1048396"/>
    <lineage>
        <taxon>Archaea</taxon>
        <taxon>Methanobacteriati</taxon>
        <taxon>Methanobacteriota</taxon>
        <taxon>Stenosarchaea group</taxon>
        <taxon>Halobacteria</taxon>
        <taxon>Halobacteriales</taxon>
        <taxon>Haloferacaceae</taxon>
        <taxon>Halopenitus</taxon>
    </lineage>
</organism>
<dbReference type="NCBIfam" id="TIGR01127">
    <property type="entry name" value="ilvA_1Cterm"/>
    <property type="match status" value="1"/>
</dbReference>
<evidence type="ECO:0000313" key="9">
    <source>
        <dbReference type="Proteomes" id="UP000199079"/>
    </source>
</evidence>
<accession>A0A1H3EQW7</accession>
<feature type="compositionally biased region" description="Basic and acidic residues" evidence="6">
    <location>
        <begin position="13"/>
        <end position="33"/>
    </location>
</feature>
<dbReference type="EC" id="4.3.1.19" evidence="3"/>
<sequence>MTAPPHDRRRGRDRLAADGERDRLATDGERDQLATDGGSVTVTFADVEAAAERIDDPTVVKPTPVERSTSLEEMTGADRVMLKLEHLQWTGSFKTRGAYNKIRACLETGDPDHVVAASAGNHAQGVALAATTLGVDATIVMPTTAPQTKVDATRGYGASVELVGQDFQAAMAYAQELVAETDAEFVHAFDDPEIVAGQGTLGIEMCEDVPEADTIVVPIGGGGLISGIATAVAELSPETRVVGVQATGAATVPDSLEKGIPQTLESVDTIADGIATGGISELTLSIIERHVDEVVTVTNGEIADAILLLMERAKQVVEGAGAASVAAIRSDDLDVAGETVMPLLCGGNLDMTMLRTVLVHALTRRRQILRLRVHIEDRPGKMAEISSLIADHDANIQTVRHDRALEDLDVGEAYLIFQVETSGAQHARRIVDAIAESGYPVDVINHPDVNVLATDADRA</sequence>
<dbReference type="InterPro" id="IPR050147">
    <property type="entry name" value="Ser/Thr_Dehydratase"/>
</dbReference>
<gene>
    <name evidence="8" type="ORF">SAMN05216564_101550</name>
</gene>
<dbReference type="GO" id="GO:0009097">
    <property type="term" value="P:isoleucine biosynthetic process"/>
    <property type="evidence" value="ECO:0007669"/>
    <property type="project" value="TreeGrafter"/>
</dbReference>
<keyword evidence="5" id="KW-0456">Lyase</keyword>
<dbReference type="Gene3D" id="3.40.50.1100">
    <property type="match status" value="2"/>
</dbReference>
<keyword evidence="4" id="KW-0663">Pyridoxal phosphate</keyword>
<dbReference type="FunFam" id="3.40.50.1100:FF:000007">
    <property type="entry name" value="L-threonine dehydratase catabolic TdcB"/>
    <property type="match status" value="1"/>
</dbReference>
<dbReference type="InterPro" id="IPR036052">
    <property type="entry name" value="TrpB-like_PALP_sf"/>
</dbReference>
<evidence type="ECO:0000256" key="1">
    <source>
        <dbReference type="ARBA" id="ARBA00001933"/>
    </source>
</evidence>
<dbReference type="InterPro" id="IPR005789">
    <property type="entry name" value="Thr_deHydtase_catblc"/>
</dbReference>
<reference evidence="9" key="1">
    <citation type="submission" date="2016-10" db="EMBL/GenBank/DDBJ databases">
        <authorList>
            <person name="Varghese N."/>
            <person name="Submissions S."/>
        </authorList>
    </citation>
    <scope>NUCLEOTIDE SEQUENCE [LARGE SCALE GENOMIC DNA]</scope>
    <source>
        <strain evidence="9">DC30,IBRC 10041,KCTC 4046</strain>
    </source>
</reference>
<evidence type="ECO:0000256" key="5">
    <source>
        <dbReference type="ARBA" id="ARBA00023239"/>
    </source>
</evidence>
<dbReference type="Gene3D" id="3.30.70.260">
    <property type="match status" value="1"/>
</dbReference>